<dbReference type="AlphaFoldDB" id="A0A2S9YQ14"/>
<feature type="repeat" description="TPR" evidence="1">
    <location>
        <begin position="25"/>
        <end position="58"/>
    </location>
</feature>
<protein>
    <submittedName>
        <fullName evidence="5">Uncharacterized protein</fullName>
    </submittedName>
</protein>
<feature type="signal peptide" evidence="4">
    <location>
        <begin position="1"/>
        <end position="18"/>
    </location>
</feature>
<dbReference type="PROSITE" id="PS50005">
    <property type="entry name" value="TPR"/>
    <property type="match status" value="1"/>
</dbReference>
<dbReference type="Proteomes" id="UP000238823">
    <property type="component" value="Unassembled WGS sequence"/>
</dbReference>
<organism evidence="5 6">
    <name type="scientific">Enhygromyxa salina</name>
    <dbReference type="NCBI Taxonomy" id="215803"/>
    <lineage>
        <taxon>Bacteria</taxon>
        <taxon>Pseudomonadati</taxon>
        <taxon>Myxococcota</taxon>
        <taxon>Polyangia</taxon>
        <taxon>Nannocystales</taxon>
        <taxon>Nannocystaceae</taxon>
        <taxon>Enhygromyxa</taxon>
    </lineage>
</organism>
<sequence length="534" mass="58990">MRRKLALLAAISMAVGLAACTKIESRDLIREGNQLYTDGQWELAIEKYNQSLEREPDGVTVLWNRAMAAESIVLDLKDATDEAEVEKRKEYASLALASLDEWNDKREKTSVQDDRPECAKPKPEGEAAPVPEAAPADAAAAEEEGDPDLKAFKQHRLAVLGADARCDDLIEHWRQMHMACPQNEDLYMTIAQTFEDTCGMPDKAEEWYVKRTEDFPDSAKSWYSLATRRFYPLMPDPEAGLPFNAAIDAKTRIEIADEVIGFLEKATAIDPKYRDPYVWRSMAYTQKSLAREFIDPPDTPVDAIEAILARRDSMLAWRETKAVCDIEKIPDCPFEVEPGELFRDLAGDGSSWKDREVNLWGNVINDSVREVDAGKLVYEFDLEVEYTPIVEPVEGDAPPDPVPPPEGAEGLEGEAPLPTQIVTVRHTFIQPEGEDGAPPPDISAEIAAQLEVWKKLKSTAFAGFIEGKGGAFTLVSAQKQFLGCCPPAPLTPDAEKSDAQRLEELRAELAALEAAEQAAADAATQKGKKGKQGK</sequence>
<evidence type="ECO:0000256" key="3">
    <source>
        <dbReference type="SAM" id="MobiDB-lite"/>
    </source>
</evidence>
<comment type="caution">
    <text evidence="5">The sequence shown here is derived from an EMBL/GenBank/DDBJ whole genome shotgun (WGS) entry which is preliminary data.</text>
</comment>
<evidence type="ECO:0000313" key="6">
    <source>
        <dbReference type="Proteomes" id="UP000238823"/>
    </source>
</evidence>
<feature type="chain" id="PRO_5015500275" evidence="4">
    <location>
        <begin position="19"/>
        <end position="534"/>
    </location>
</feature>
<dbReference type="Gene3D" id="1.25.40.10">
    <property type="entry name" value="Tetratricopeptide repeat domain"/>
    <property type="match status" value="2"/>
</dbReference>
<name>A0A2S9YQ14_9BACT</name>
<feature type="compositionally biased region" description="Low complexity" evidence="3">
    <location>
        <begin position="126"/>
        <end position="139"/>
    </location>
</feature>
<gene>
    <name evidence="5" type="ORF">ENSA7_28890</name>
</gene>
<dbReference type="SUPFAM" id="SSF48452">
    <property type="entry name" value="TPR-like"/>
    <property type="match status" value="1"/>
</dbReference>
<dbReference type="RefSeq" id="WP_146157696.1">
    <property type="nucleotide sequence ID" value="NZ_PVNL01000057.1"/>
</dbReference>
<evidence type="ECO:0000256" key="4">
    <source>
        <dbReference type="SAM" id="SignalP"/>
    </source>
</evidence>
<keyword evidence="1" id="KW-0802">TPR repeat</keyword>
<proteinExistence type="predicted"/>
<feature type="region of interest" description="Disordered" evidence="3">
    <location>
        <begin position="105"/>
        <end position="144"/>
    </location>
</feature>
<evidence type="ECO:0000313" key="5">
    <source>
        <dbReference type="EMBL" id="PRQ07183.1"/>
    </source>
</evidence>
<evidence type="ECO:0000256" key="2">
    <source>
        <dbReference type="SAM" id="Coils"/>
    </source>
</evidence>
<dbReference type="InterPro" id="IPR019734">
    <property type="entry name" value="TPR_rpt"/>
</dbReference>
<accession>A0A2S9YQ14</accession>
<keyword evidence="4" id="KW-0732">Signal</keyword>
<dbReference type="OrthoDB" id="9776208at2"/>
<dbReference type="EMBL" id="PVNL01000057">
    <property type="protein sequence ID" value="PRQ07183.1"/>
    <property type="molecule type" value="Genomic_DNA"/>
</dbReference>
<evidence type="ECO:0000256" key="1">
    <source>
        <dbReference type="PROSITE-ProRule" id="PRU00339"/>
    </source>
</evidence>
<dbReference type="PROSITE" id="PS51257">
    <property type="entry name" value="PROKAR_LIPOPROTEIN"/>
    <property type="match status" value="1"/>
</dbReference>
<keyword evidence="2" id="KW-0175">Coiled coil</keyword>
<feature type="region of interest" description="Disordered" evidence="3">
    <location>
        <begin position="391"/>
        <end position="413"/>
    </location>
</feature>
<dbReference type="InterPro" id="IPR011990">
    <property type="entry name" value="TPR-like_helical_dom_sf"/>
</dbReference>
<reference evidence="5 6" key="1">
    <citation type="submission" date="2018-03" db="EMBL/GenBank/DDBJ databases">
        <title>Draft Genome Sequences of the Obligatory Marine Myxobacteria Enhygromyxa salina SWB007.</title>
        <authorList>
            <person name="Poehlein A."/>
            <person name="Moghaddam J.A."/>
            <person name="Harms H."/>
            <person name="Alanjari M."/>
            <person name="Koenig G.M."/>
            <person name="Daniel R."/>
            <person name="Schaeberle T.F."/>
        </authorList>
    </citation>
    <scope>NUCLEOTIDE SEQUENCE [LARGE SCALE GENOMIC DNA]</scope>
    <source>
        <strain evidence="5 6">SWB007</strain>
    </source>
</reference>
<feature type="compositionally biased region" description="Basic and acidic residues" evidence="3">
    <location>
        <begin position="105"/>
        <end position="125"/>
    </location>
</feature>
<feature type="coiled-coil region" evidence="2">
    <location>
        <begin position="495"/>
        <end position="522"/>
    </location>
</feature>